<dbReference type="SUPFAM" id="SSF53383">
    <property type="entry name" value="PLP-dependent transferases"/>
    <property type="match status" value="1"/>
</dbReference>
<organism evidence="1 2">
    <name type="scientific">Striga hermonthica</name>
    <name type="common">Purple witchweed</name>
    <name type="synonym">Buchnera hermonthica</name>
    <dbReference type="NCBI Taxonomy" id="68872"/>
    <lineage>
        <taxon>Eukaryota</taxon>
        <taxon>Viridiplantae</taxon>
        <taxon>Streptophyta</taxon>
        <taxon>Embryophyta</taxon>
        <taxon>Tracheophyta</taxon>
        <taxon>Spermatophyta</taxon>
        <taxon>Magnoliopsida</taxon>
        <taxon>eudicotyledons</taxon>
        <taxon>Gunneridae</taxon>
        <taxon>Pentapetalae</taxon>
        <taxon>asterids</taxon>
        <taxon>lamiids</taxon>
        <taxon>Lamiales</taxon>
        <taxon>Orobanchaceae</taxon>
        <taxon>Buchnereae</taxon>
        <taxon>Striga</taxon>
    </lineage>
</organism>
<dbReference type="Gene3D" id="3.40.640.10">
    <property type="entry name" value="Type I PLP-dependent aspartate aminotransferase-like (Major domain)"/>
    <property type="match status" value="1"/>
</dbReference>
<sequence>MHSSPGQKQTAKLWLRGCCPNPVSKPPPEHENDHPGRNLTSTSAAACRREFAASTTSSLFPNTHFTNHESIPTLQESFVEFIKTYPKYSDTAPIDRIRAREYSHLSLSDHVCLDYIGIGLFSQSQVKSQYASIIPKQKRASQPDYALFGVNFKPVSLKSQLLHCHGRDGYELELAIEKRVADFLNLSRDEYSMVFTANKSAAYRLVAESYPFQTNRKLLTVYDHESEAVNALTNVSERRGARVMSAEFKWPRLRINSAGLKKMLVRNKYGKKEKKRGLFVFPLQSVLSGASYSYQWMKKAREHGWHVLLDACSLGPKDMDSFGLSLFRPDFLVCSFYRVFGENPTGFGCLFVKKSIVPILLESSSACGGIVSITPPRNILFLPDDSSSSGAGTEIEINREDIECRCLDHVDSLGLMLVGCRGRYLINWLVSALMKLQHPNRLENFPLVAIYGPKVKFDRGPALAFNIYDWKGEKVEPVLVQKLADRSNISVGHGVMSHIWFGEKSEEAKRVVLERCGEGDSENGSGRSGKGGVGIKVVSVALSFLANFEDVYRLWAFVARFLDADFVEKERWRYTALNEKTIEVNIPVAREEEQALGGDRFRDHRRSDAGFALGGDRKEGDTLEAPRFHERRPTGVDFETRCDRKDQRPAVDFGDGGYRGCWPRDRWSTSADLGVPKGRTPFWSYRFDAPWPRHPKRPATTFEGFSGGFRARDLRREDGGRGATWDGDGRCVTE</sequence>
<dbReference type="AlphaFoldDB" id="A0A9N7NN69"/>
<dbReference type="Proteomes" id="UP001153555">
    <property type="component" value="Unassembled WGS sequence"/>
</dbReference>
<dbReference type="EMBL" id="CACSLK010027833">
    <property type="protein sequence ID" value="CAA0832200.1"/>
    <property type="molecule type" value="Genomic_DNA"/>
</dbReference>
<keyword evidence="2" id="KW-1185">Reference proteome</keyword>
<reference evidence="1" key="1">
    <citation type="submission" date="2019-12" db="EMBL/GenBank/DDBJ databases">
        <authorList>
            <person name="Scholes J."/>
        </authorList>
    </citation>
    <scope>NUCLEOTIDE SEQUENCE</scope>
</reference>
<protein>
    <submittedName>
        <fullName evidence="1">Pyridoxal phosphate (PLP)-dependent transferases superfamily protein</fullName>
    </submittedName>
</protein>
<dbReference type="InterPro" id="IPR015424">
    <property type="entry name" value="PyrdxlP-dep_Trfase"/>
</dbReference>
<name>A0A9N7NN69_STRHE</name>
<keyword evidence="1" id="KW-0808">Transferase</keyword>
<evidence type="ECO:0000313" key="2">
    <source>
        <dbReference type="Proteomes" id="UP001153555"/>
    </source>
</evidence>
<dbReference type="OrthoDB" id="10264306at2759"/>
<comment type="caution">
    <text evidence="1">The sequence shown here is derived from an EMBL/GenBank/DDBJ whole genome shotgun (WGS) entry which is preliminary data.</text>
</comment>
<dbReference type="InterPro" id="IPR015421">
    <property type="entry name" value="PyrdxlP-dep_Trfase_major"/>
</dbReference>
<dbReference type="PANTHER" id="PTHR14237">
    <property type="entry name" value="MOLYBDOPTERIN COFACTOR SULFURASE MOSC"/>
    <property type="match status" value="1"/>
</dbReference>
<dbReference type="PANTHER" id="PTHR14237:SF88">
    <property type="entry name" value="PYRIDOXAL PHOSPHATE (PLP)-DEPENDENT TRANSFERASES SUPERFAMILY PROTEIN"/>
    <property type="match status" value="1"/>
</dbReference>
<dbReference type="GO" id="GO:0016740">
    <property type="term" value="F:transferase activity"/>
    <property type="evidence" value="ECO:0007669"/>
    <property type="project" value="UniProtKB-KW"/>
</dbReference>
<evidence type="ECO:0000313" key="1">
    <source>
        <dbReference type="EMBL" id="CAA0832200.1"/>
    </source>
</evidence>
<gene>
    <name evidence="1" type="ORF">SHERM_27504</name>
</gene>
<proteinExistence type="predicted"/>
<accession>A0A9N7NN69</accession>